<evidence type="ECO:0000313" key="5">
    <source>
        <dbReference type="Proteomes" id="UP000572680"/>
    </source>
</evidence>
<keyword evidence="2" id="KW-0503">Monooxygenase</keyword>
<dbReference type="PRINTS" id="PR00420">
    <property type="entry name" value="RNGMNOXGNASE"/>
</dbReference>
<accession>A0A7W3LYB4</accession>
<dbReference type="SUPFAM" id="SSF51905">
    <property type="entry name" value="FAD/NAD(P)-binding domain"/>
    <property type="match status" value="1"/>
</dbReference>
<sequence>MRVIVVGGGVAGAASAVALRRIGAEVTVYEAYADPAGQVGAFVSLASNGLRGLAALGVLEEVRAAGFAVPRQLMWSGSGRLLGDLPRGRRPDDPLHSVTLMRGRLVETLRAAAERAGARIVTGERLVDAVTTGTGVRAVLDGGRTAEADLLVGADGIWSATRRILDPAAPDPAYAGLYTASGVARGVAGVEPGTFHMVFGRAGAFLAIGVPDGSVWWGAQPAAARAPDLDAVGPDLLAGLYRDEPMPSAVLRAATETHRPTLHHTMPPVEVWRNDRIVLVGDASHPVGAGQGASMAVEDATVLAHALAAAASVPAGLASYEADRRERTARLVKMAAANRDAKTAGPVARRIRDAVMPMALRLFYERGTAWLYDYRPPELPVSAGTPRAASRSWAPFR</sequence>
<keyword evidence="1" id="KW-0560">Oxidoreductase</keyword>
<dbReference type="Proteomes" id="UP000572680">
    <property type="component" value="Unassembled WGS sequence"/>
</dbReference>
<organism evidence="4 5">
    <name type="scientific">Actinomadura namibiensis</name>
    <dbReference type="NCBI Taxonomy" id="182080"/>
    <lineage>
        <taxon>Bacteria</taxon>
        <taxon>Bacillati</taxon>
        <taxon>Actinomycetota</taxon>
        <taxon>Actinomycetes</taxon>
        <taxon>Streptosporangiales</taxon>
        <taxon>Thermomonosporaceae</taxon>
        <taxon>Actinomadura</taxon>
    </lineage>
</organism>
<comment type="caution">
    <text evidence="4">The sequence shown here is derived from an EMBL/GenBank/DDBJ whole genome shotgun (WGS) entry which is preliminary data.</text>
</comment>
<gene>
    <name evidence="4" type="ORF">HNR61_008129</name>
</gene>
<dbReference type="EMBL" id="JACJIA010000015">
    <property type="protein sequence ID" value="MBA8956447.1"/>
    <property type="molecule type" value="Genomic_DNA"/>
</dbReference>
<proteinExistence type="predicted"/>
<evidence type="ECO:0000256" key="1">
    <source>
        <dbReference type="ARBA" id="ARBA00023002"/>
    </source>
</evidence>
<evidence type="ECO:0000256" key="2">
    <source>
        <dbReference type="ARBA" id="ARBA00023033"/>
    </source>
</evidence>
<dbReference type="InterPro" id="IPR036188">
    <property type="entry name" value="FAD/NAD-bd_sf"/>
</dbReference>
<dbReference type="InterPro" id="IPR002938">
    <property type="entry name" value="FAD-bd"/>
</dbReference>
<dbReference type="InterPro" id="IPR050493">
    <property type="entry name" value="FAD-dep_Monooxygenase_BioMet"/>
</dbReference>
<dbReference type="PANTHER" id="PTHR13789:SF309">
    <property type="entry name" value="PUTATIVE (AFU_ORTHOLOGUE AFUA_6G14510)-RELATED"/>
    <property type="match status" value="1"/>
</dbReference>
<reference evidence="4 5" key="1">
    <citation type="submission" date="2020-08" db="EMBL/GenBank/DDBJ databases">
        <title>Genomic Encyclopedia of Type Strains, Phase IV (KMG-IV): sequencing the most valuable type-strain genomes for metagenomic binning, comparative biology and taxonomic classification.</title>
        <authorList>
            <person name="Goeker M."/>
        </authorList>
    </citation>
    <scope>NUCLEOTIDE SEQUENCE [LARGE SCALE GENOMIC DNA]</scope>
    <source>
        <strain evidence="4 5">DSM 44197</strain>
    </source>
</reference>
<dbReference type="Gene3D" id="3.50.50.60">
    <property type="entry name" value="FAD/NAD(P)-binding domain"/>
    <property type="match status" value="1"/>
</dbReference>
<keyword evidence="5" id="KW-1185">Reference proteome</keyword>
<dbReference type="PANTHER" id="PTHR13789">
    <property type="entry name" value="MONOOXYGENASE"/>
    <property type="match status" value="1"/>
</dbReference>
<name>A0A7W3LYB4_ACTNM</name>
<dbReference type="RefSeq" id="WP_182848354.1">
    <property type="nucleotide sequence ID" value="NZ_BAAALP010000113.1"/>
</dbReference>
<dbReference type="AlphaFoldDB" id="A0A7W3LYB4"/>
<dbReference type="GO" id="GO:0071949">
    <property type="term" value="F:FAD binding"/>
    <property type="evidence" value="ECO:0007669"/>
    <property type="project" value="InterPro"/>
</dbReference>
<feature type="domain" description="FAD-binding" evidence="3">
    <location>
        <begin position="2"/>
        <end position="333"/>
    </location>
</feature>
<protein>
    <submittedName>
        <fullName evidence="4">2-polyprenyl-6-methoxyphenol hydroxylase-like FAD-dependent oxidoreductase</fullName>
    </submittedName>
</protein>
<dbReference type="GO" id="GO:0004497">
    <property type="term" value="F:monooxygenase activity"/>
    <property type="evidence" value="ECO:0007669"/>
    <property type="project" value="UniProtKB-KW"/>
</dbReference>
<evidence type="ECO:0000313" key="4">
    <source>
        <dbReference type="EMBL" id="MBA8956447.1"/>
    </source>
</evidence>
<dbReference type="Pfam" id="PF01494">
    <property type="entry name" value="FAD_binding_3"/>
    <property type="match status" value="1"/>
</dbReference>
<evidence type="ECO:0000259" key="3">
    <source>
        <dbReference type="Pfam" id="PF01494"/>
    </source>
</evidence>